<evidence type="ECO:0008006" key="3">
    <source>
        <dbReference type="Google" id="ProtNLM"/>
    </source>
</evidence>
<accession>A0A0T9QMV3</accession>
<protein>
    <recommendedName>
        <fullName evidence="3">Lipoprotein</fullName>
    </recommendedName>
</protein>
<reference evidence="2" key="1">
    <citation type="submission" date="2015-03" db="EMBL/GenBank/DDBJ databases">
        <authorList>
            <consortium name="Pathogen Informatics"/>
            <person name="Murphy D."/>
        </authorList>
    </citation>
    <scope>NUCLEOTIDE SEQUENCE [LARGE SCALE GENOMIC DNA]</scope>
    <source>
        <strain evidence="2">IP6945</strain>
    </source>
</reference>
<proteinExistence type="predicted"/>
<dbReference type="EMBL" id="CQAW01000020">
    <property type="protein sequence ID" value="CNI19236.1"/>
    <property type="molecule type" value="Genomic_DNA"/>
</dbReference>
<evidence type="ECO:0000313" key="1">
    <source>
        <dbReference type="EMBL" id="CNI19236.1"/>
    </source>
</evidence>
<dbReference type="AlphaFoldDB" id="A0A0T9QMV3"/>
<name>A0A0T9QMV3_9GAMM</name>
<organism evidence="1 2">
    <name type="scientific">Yersinia thracica</name>
    <dbReference type="NCBI Taxonomy" id="2890319"/>
    <lineage>
        <taxon>Bacteria</taxon>
        <taxon>Pseudomonadati</taxon>
        <taxon>Pseudomonadota</taxon>
        <taxon>Gammaproteobacteria</taxon>
        <taxon>Enterobacterales</taxon>
        <taxon>Yersiniaceae</taxon>
        <taxon>Yersinia</taxon>
    </lineage>
</organism>
<sequence length="139" mass="15941">MEFKFLLCFLFLISGCGVCSTKNEYSIPNKSLSDYKIYLLARCITNNYINMGVDFDKLHLKDYTMGFIDIEDGFAFSAKKGNALDVFIKNKTDDFYQPKQTEGDLAAINLVIYDCTVFSQSKEVDIFLKELIFKEISNN</sequence>
<keyword evidence="2" id="KW-1185">Reference proteome</keyword>
<evidence type="ECO:0000313" key="2">
    <source>
        <dbReference type="Proteomes" id="UP000041882"/>
    </source>
</evidence>
<dbReference type="Proteomes" id="UP000041882">
    <property type="component" value="Unassembled WGS sequence"/>
</dbReference>
<gene>
    <name evidence="1" type="ORF">ERS008472_03479</name>
</gene>
<dbReference type="RefSeq" id="WP_050115953.1">
    <property type="nucleotide sequence ID" value="NZ_CQAW01000020.1"/>
</dbReference>
<dbReference type="PROSITE" id="PS51257">
    <property type="entry name" value="PROKAR_LIPOPROTEIN"/>
    <property type="match status" value="1"/>
</dbReference>